<reference evidence="1 2" key="1">
    <citation type="journal article" date="2012" name="J. Bacteriol.">
        <title>Complete genome sequence of strain 1860, a crenarchaeon of the genus pyrobaculum able to grow with various electron acceptors.</title>
        <authorList>
            <person name="Mardanov A.V."/>
            <person name="Gumerov V.M."/>
            <person name="Slobodkina G.B."/>
            <person name="Beletsky A.V."/>
            <person name="Bonch-Osmolovskaya E.A."/>
            <person name="Ravin N.V."/>
            <person name="Skryabin K.G."/>
        </authorList>
    </citation>
    <scope>NUCLEOTIDE SEQUENCE [LARGE SCALE GENOMIC DNA]</scope>
    <source>
        <strain evidence="1 2">1860</strain>
    </source>
</reference>
<dbReference type="KEGG" id="pyr:P186_0967"/>
<dbReference type="GeneID" id="11595226"/>
<organism evidence="1 2">
    <name type="scientific">Pyrobaculum ferrireducens</name>
    <dbReference type="NCBI Taxonomy" id="1104324"/>
    <lineage>
        <taxon>Archaea</taxon>
        <taxon>Thermoproteota</taxon>
        <taxon>Thermoprotei</taxon>
        <taxon>Thermoproteales</taxon>
        <taxon>Thermoproteaceae</taxon>
        <taxon>Pyrobaculum</taxon>
    </lineage>
</organism>
<dbReference type="EMBL" id="CP003098">
    <property type="protein sequence ID" value="AET32408.1"/>
    <property type="molecule type" value="Genomic_DNA"/>
</dbReference>
<dbReference type="InterPro" id="IPR010268">
    <property type="entry name" value="PaREP1"/>
</dbReference>
<protein>
    <submittedName>
        <fullName evidence="1">PaREP1-like protein</fullName>
    </submittedName>
</protein>
<dbReference type="Pfam" id="PF05942">
    <property type="entry name" value="PaREP1"/>
    <property type="match status" value="1"/>
</dbReference>
<keyword evidence="2" id="KW-1185">Reference proteome</keyword>
<dbReference type="BioCyc" id="PSP1104324:GJSN-947-MONOMER"/>
<sequence length="127" mass="13969">MKNGLYRNAAGEAFQAVKALLAAAAQQRERLAGLYPGEGRAGRGRRVAKVDLVIAMMPTTRMKEVAQHLGDEELERAVEKALDLHQFQHSGLDPEGGLSRYGSLDQVERDVEDVVEYVRRAAARPTP</sequence>
<dbReference type="RefSeq" id="WP_014288236.1">
    <property type="nucleotide sequence ID" value="NC_016645.1"/>
</dbReference>
<dbReference type="AlphaFoldDB" id="G7VBH8"/>
<name>G7VBH8_9CREN</name>
<gene>
    <name evidence="1" type="ORF">P186_0967</name>
</gene>
<dbReference type="HOGENOM" id="CLU_118419_1_0_2"/>
<proteinExistence type="predicted"/>
<dbReference type="eggNOG" id="arCOG03707">
    <property type="taxonomic scope" value="Archaea"/>
</dbReference>
<evidence type="ECO:0000313" key="1">
    <source>
        <dbReference type="EMBL" id="AET32408.1"/>
    </source>
</evidence>
<accession>G7VBH8</accession>
<dbReference type="Proteomes" id="UP000005867">
    <property type="component" value="Chromosome"/>
</dbReference>
<evidence type="ECO:0000313" key="2">
    <source>
        <dbReference type="Proteomes" id="UP000005867"/>
    </source>
</evidence>